<dbReference type="Pfam" id="PF13193">
    <property type="entry name" value="AMP-binding_C"/>
    <property type="match status" value="1"/>
</dbReference>
<dbReference type="PANTHER" id="PTHR43767">
    <property type="entry name" value="LONG-CHAIN-FATTY-ACID--COA LIGASE"/>
    <property type="match status" value="1"/>
</dbReference>
<proteinExistence type="predicted"/>
<dbReference type="PROSITE" id="PS00455">
    <property type="entry name" value="AMP_BINDING"/>
    <property type="match status" value="1"/>
</dbReference>
<evidence type="ECO:0000259" key="1">
    <source>
        <dbReference type="Pfam" id="PF00501"/>
    </source>
</evidence>
<dbReference type="PANTHER" id="PTHR43767:SF1">
    <property type="entry name" value="NONRIBOSOMAL PEPTIDE SYNTHASE PES1 (EUROFUNG)-RELATED"/>
    <property type="match status" value="1"/>
</dbReference>
<feature type="domain" description="AMP-dependent synthetase/ligase" evidence="1">
    <location>
        <begin position="12"/>
        <end position="367"/>
    </location>
</feature>
<reference evidence="3 4" key="1">
    <citation type="journal article" date="2019" name="Int. J. Syst. Evol. Microbiol.">
        <title>The Global Catalogue of Microorganisms (GCM) 10K type strain sequencing project: providing services to taxonomists for standard genome sequencing and annotation.</title>
        <authorList>
            <consortium name="The Broad Institute Genomics Platform"/>
            <consortium name="The Broad Institute Genome Sequencing Center for Infectious Disease"/>
            <person name="Wu L."/>
            <person name="Ma J."/>
        </authorList>
    </citation>
    <scope>NUCLEOTIDE SEQUENCE [LARGE SCALE GENOMIC DNA]</scope>
    <source>
        <strain evidence="3 4">JCM 15914</strain>
    </source>
</reference>
<dbReference type="InterPro" id="IPR025110">
    <property type="entry name" value="AMP-bd_C"/>
</dbReference>
<gene>
    <name evidence="3" type="ORF">GCM10009824_20910</name>
</gene>
<feature type="domain" description="AMP-binding enzyme C-terminal" evidence="2">
    <location>
        <begin position="417"/>
        <end position="493"/>
    </location>
</feature>
<dbReference type="EMBL" id="BAAAQA010000020">
    <property type="protein sequence ID" value="GAA2119730.1"/>
    <property type="molecule type" value="Genomic_DNA"/>
</dbReference>
<protein>
    <submittedName>
        <fullName evidence="3">Long-chain fatty acid--CoA ligase</fullName>
    </submittedName>
</protein>
<dbReference type="NCBIfam" id="NF004837">
    <property type="entry name" value="PRK06187.1"/>
    <property type="match status" value="1"/>
</dbReference>
<keyword evidence="4" id="KW-1185">Reference proteome</keyword>
<dbReference type="SUPFAM" id="SSF56801">
    <property type="entry name" value="Acetyl-CoA synthetase-like"/>
    <property type="match status" value="1"/>
</dbReference>
<name>A0ABN2Y091_9MICC</name>
<dbReference type="Gene3D" id="3.30.300.30">
    <property type="match status" value="1"/>
</dbReference>
<dbReference type="Proteomes" id="UP001500166">
    <property type="component" value="Unassembled WGS sequence"/>
</dbReference>
<dbReference type="InterPro" id="IPR050237">
    <property type="entry name" value="ATP-dep_AMP-bd_enzyme"/>
</dbReference>
<accession>A0ABN2Y091</accession>
<dbReference type="RefSeq" id="WP_344224973.1">
    <property type="nucleotide sequence ID" value="NZ_BAAAQA010000020.1"/>
</dbReference>
<dbReference type="InterPro" id="IPR042099">
    <property type="entry name" value="ANL_N_sf"/>
</dbReference>
<evidence type="ECO:0000313" key="4">
    <source>
        <dbReference type="Proteomes" id="UP001500166"/>
    </source>
</evidence>
<dbReference type="Gene3D" id="3.40.50.12780">
    <property type="entry name" value="N-terminal domain of ligase-like"/>
    <property type="match status" value="1"/>
</dbReference>
<sequence length="503" mass="55226">MNLGIGTWPARRVMVRPDATALVFEGQSVTYREFEVRVRRLANALRDSGVRHGDRIAYMGFNHPSILETFFAAGLLDAAAVLINPRLRRAEVEYILRDCGASTVAFGQDQRENATALEPELTDVSTWLSVDGGGPGQDFETFLQSGGEREIDEELDLDELALIMYTSGTTGKPKGAMLTHNNLFYQYVNALIGQDLRQDEVRLAVAPLFHIAGLNMMALPTFMLGGTIIIQRQFRAPDVLREIQESRITSSFMVSAMLDSLSHAEGFDGADFSSVRAFMVGGSPLPERMLCTWAELDVAVMQGFGMTETAPGVRMLEPRDGVSKLGSAGRQHFFTESRLVDPLGDPVDPGQPGEVIVRGPNVMSGYWNKPEETAKALDGGWYHSGDIAVEDEDGYLFIKDRIKDMYISGGENVYPAEVENALLDVPAVQEAAVIGVPDEKWDETGRAFVVLFPEAAAVTGSEIRDQLKGRLASYKLAASVDVVDELPRTTTGKIQKHMLRERA</sequence>
<dbReference type="InterPro" id="IPR020845">
    <property type="entry name" value="AMP-binding_CS"/>
</dbReference>
<dbReference type="InterPro" id="IPR000873">
    <property type="entry name" value="AMP-dep_synth/lig_dom"/>
</dbReference>
<organism evidence="3 4">
    <name type="scientific">Kocuria atrinae</name>
    <dbReference type="NCBI Taxonomy" id="592377"/>
    <lineage>
        <taxon>Bacteria</taxon>
        <taxon>Bacillati</taxon>
        <taxon>Actinomycetota</taxon>
        <taxon>Actinomycetes</taxon>
        <taxon>Micrococcales</taxon>
        <taxon>Micrococcaceae</taxon>
        <taxon>Kocuria</taxon>
    </lineage>
</organism>
<evidence type="ECO:0000259" key="2">
    <source>
        <dbReference type="Pfam" id="PF13193"/>
    </source>
</evidence>
<dbReference type="InterPro" id="IPR045851">
    <property type="entry name" value="AMP-bd_C_sf"/>
</dbReference>
<dbReference type="CDD" id="cd17631">
    <property type="entry name" value="FACL_FadD13-like"/>
    <property type="match status" value="1"/>
</dbReference>
<comment type="caution">
    <text evidence="3">The sequence shown here is derived from an EMBL/GenBank/DDBJ whole genome shotgun (WGS) entry which is preliminary data.</text>
</comment>
<dbReference type="GO" id="GO:0016874">
    <property type="term" value="F:ligase activity"/>
    <property type="evidence" value="ECO:0007669"/>
    <property type="project" value="UniProtKB-KW"/>
</dbReference>
<keyword evidence="3" id="KW-0436">Ligase</keyword>
<dbReference type="Pfam" id="PF00501">
    <property type="entry name" value="AMP-binding"/>
    <property type="match status" value="1"/>
</dbReference>
<evidence type="ECO:0000313" key="3">
    <source>
        <dbReference type="EMBL" id="GAA2119730.1"/>
    </source>
</evidence>